<evidence type="ECO:0000256" key="4">
    <source>
        <dbReference type="ARBA" id="ARBA00022840"/>
    </source>
</evidence>
<dbReference type="InterPro" id="IPR050683">
    <property type="entry name" value="Bact_Polysacc_Export_ATP-bd"/>
</dbReference>
<dbReference type="CDD" id="cd03220">
    <property type="entry name" value="ABC_KpsT_Wzt"/>
    <property type="match status" value="1"/>
</dbReference>
<dbReference type="GO" id="GO:0005524">
    <property type="term" value="F:ATP binding"/>
    <property type="evidence" value="ECO:0007669"/>
    <property type="project" value="UniProtKB-KW"/>
</dbReference>
<dbReference type="RefSeq" id="WP_080524065.1">
    <property type="nucleotide sequence ID" value="NZ_LPUF01000003.1"/>
</dbReference>
<name>A0A1V8M2Q5_9GAMM</name>
<dbReference type="SUPFAM" id="SSF52540">
    <property type="entry name" value="P-loop containing nucleoside triphosphate hydrolases"/>
    <property type="match status" value="1"/>
</dbReference>
<keyword evidence="3" id="KW-0547">Nucleotide-binding</keyword>
<dbReference type="SMART" id="SM00382">
    <property type="entry name" value="AAA"/>
    <property type="match status" value="1"/>
</dbReference>
<dbReference type="Proteomes" id="UP000191980">
    <property type="component" value="Unassembled WGS sequence"/>
</dbReference>
<dbReference type="GO" id="GO:0016020">
    <property type="term" value="C:membrane"/>
    <property type="evidence" value="ECO:0007669"/>
    <property type="project" value="InterPro"/>
</dbReference>
<protein>
    <recommendedName>
        <fullName evidence="5">ABC transporter domain-containing protein</fullName>
    </recommendedName>
</protein>
<keyword evidence="7" id="KW-1185">Reference proteome</keyword>
<comment type="similarity">
    <text evidence="1">Belongs to the ABC transporter superfamily.</text>
</comment>
<sequence>MSDEVLIKVENVSKKFCKSLKQSMLYGIEDITRDTLNLKTTSEILRKDEFWAVDDVSFEVKRGECLGIIGRNGAGKSTLLKMLNGIFMPDKGKITIKGKVGALIEVGAGFHPMLTGRENIYVNGSILGMSKQEIDSKFDEIVAFAELDEFIDMPVKHYSSGMYVRLGFAIAVQSKPDVLILDEVLAVGDVAFRAKCYQRLSDLFKNASVIMVSHDMSQIGQVASKVLLLQSGKSSTYDDVCLGVSEYNVENNVKKISSNDKAVSLGNSAQDASIEINKDLYYGEFLDVIININAVNSSQYIDARITVYANDQTTAFDCHTRAHNSSTQLIHGSNRLRARVGPVFLKSGNYSLSIAILNRENNEHIYWGTHIKTITVNGSPPYGSAIYLPKIQINNEKIGE</sequence>
<dbReference type="PANTHER" id="PTHR46743:SF2">
    <property type="entry name" value="TEICHOIC ACIDS EXPORT ATP-BINDING PROTEIN TAGH"/>
    <property type="match status" value="1"/>
</dbReference>
<proteinExistence type="inferred from homology"/>
<dbReference type="Pfam" id="PF00005">
    <property type="entry name" value="ABC_tran"/>
    <property type="match status" value="1"/>
</dbReference>
<evidence type="ECO:0000313" key="6">
    <source>
        <dbReference type="EMBL" id="OQK15840.1"/>
    </source>
</evidence>
<keyword evidence="2" id="KW-0813">Transport</keyword>
<dbReference type="InterPro" id="IPR003593">
    <property type="entry name" value="AAA+_ATPase"/>
</dbReference>
<evidence type="ECO:0000256" key="3">
    <source>
        <dbReference type="ARBA" id="ARBA00022741"/>
    </source>
</evidence>
<dbReference type="GO" id="GO:0016887">
    <property type="term" value="F:ATP hydrolysis activity"/>
    <property type="evidence" value="ECO:0007669"/>
    <property type="project" value="InterPro"/>
</dbReference>
<comment type="caution">
    <text evidence="6">The sequence shown here is derived from an EMBL/GenBank/DDBJ whole genome shotgun (WGS) entry which is preliminary data.</text>
</comment>
<evidence type="ECO:0000259" key="5">
    <source>
        <dbReference type="PROSITE" id="PS50893"/>
    </source>
</evidence>
<dbReference type="OrthoDB" id="9778870at2"/>
<evidence type="ECO:0000256" key="1">
    <source>
        <dbReference type="ARBA" id="ARBA00005417"/>
    </source>
</evidence>
<dbReference type="Gene3D" id="3.40.50.300">
    <property type="entry name" value="P-loop containing nucleotide triphosphate hydrolases"/>
    <property type="match status" value="1"/>
</dbReference>
<dbReference type="Gene3D" id="2.70.50.60">
    <property type="entry name" value="abc- transporter (atp binding component) like domain"/>
    <property type="match status" value="1"/>
</dbReference>
<dbReference type="STRING" id="1420851.AU255_16755"/>
<evidence type="ECO:0000313" key="7">
    <source>
        <dbReference type="Proteomes" id="UP000191980"/>
    </source>
</evidence>
<reference evidence="6 7" key="1">
    <citation type="submission" date="2015-12" db="EMBL/GenBank/DDBJ databases">
        <authorList>
            <person name="Shamseldin A."/>
            <person name="Moawad H."/>
            <person name="Abd El-Rahim W.M."/>
            <person name="Sadowsky M.J."/>
        </authorList>
    </citation>
    <scope>NUCLEOTIDE SEQUENCE [LARGE SCALE GENOMIC DNA]</scope>
    <source>
        <strain evidence="6 7">WF1</strain>
    </source>
</reference>
<dbReference type="GO" id="GO:0140359">
    <property type="term" value="F:ABC-type transporter activity"/>
    <property type="evidence" value="ECO:0007669"/>
    <property type="project" value="InterPro"/>
</dbReference>
<dbReference type="PANTHER" id="PTHR46743">
    <property type="entry name" value="TEICHOIC ACIDS EXPORT ATP-BINDING PROTEIN TAGH"/>
    <property type="match status" value="1"/>
</dbReference>
<dbReference type="InterPro" id="IPR003439">
    <property type="entry name" value="ABC_transporter-like_ATP-bd"/>
</dbReference>
<dbReference type="InterPro" id="IPR015860">
    <property type="entry name" value="ABC_transpr_TagH-like"/>
</dbReference>
<feature type="domain" description="ABC transporter" evidence="5">
    <location>
        <begin position="36"/>
        <end position="256"/>
    </location>
</feature>
<dbReference type="AlphaFoldDB" id="A0A1V8M2Q5"/>
<accession>A0A1V8M2Q5</accession>
<dbReference type="PROSITE" id="PS50893">
    <property type="entry name" value="ABC_TRANSPORTER_2"/>
    <property type="match status" value="1"/>
</dbReference>
<keyword evidence="4" id="KW-0067">ATP-binding</keyword>
<gene>
    <name evidence="6" type="ORF">AU255_16755</name>
</gene>
<dbReference type="EMBL" id="LPUF01000003">
    <property type="protein sequence ID" value="OQK15840.1"/>
    <property type="molecule type" value="Genomic_DNA"/>
</dbReference>
<dbReference type="InterPro" id="IPR027417">
    <property type="entry name" value="P-loop_NTPase"/>
</dbReference>
<organism evidence="6 7">
    <name type="scientific">Methyloprofundus sedimenti</name>
    <dbReference type="NCBI Taxonomy" id="1420851"/>
    <lineage>
        <taxon>Bacteria</taxon>
        <taxon>Pseudomonadati</taxon>
        <taxon>Pseudomonadota</taxon>
        <taxon>Gammaproteobacteria</taxon>
        <taxon>Methylococcales</taxon>
        <taxon>Methylococcaceae</taxon>
        <taxon>Methyloprofundus</taxon>
    </lineage>
</organism>
<evidence type="ECO:0000256" key="2">
    <source>
        <dbReference type="ARBA" id="ARBA00022448"/>
    </source>
</evidence>